<dbReference type="AlphaFoldDB" id="A0AAP4BWW8"/>
<dbReference type="EMBL" id="JASNVU010000001">
    <property type="protein sequence ID" value="MDK4333899.1"/>
    <property type="molecule type" value="Genomic_DNA"/>
</dbReference>
<evidence type="ECO:0000313" key="1">
    <source>
        <dbReference type="EMBL" id="MDK4333899.1"/>
    </source>
</evidence>
<accession>A0AAP4BWW8</accession>
<reference evidence="1" key="1">
    <citation type="submission" date="2023-05" db="EMBL/GenBank/DDBJ databases">
        <title>Metabolic capabilities are highly conserved among human nasal-associated Corynebacterium species in pangenomic analyses.</title>
        <authorList>
            <person name="Tran T.H."/>
            <person name="Roberts A.Q."/>
            <person name="Escapa I.F."/>
            <person name="Gao W."/>
            <person name="Conlan S."/>
            <person name="Kong H."/>
            <person name="Segre J.A."/>
            <person name="Kelly M.S."/>
            <person name="Lemon K.P."/>
        </authorList>
    </citation>
    <scope>NUCLEOTIDE SEQUENCE</scope>
    <source>
        <strain evidence="1">KPL2618</strain>
    </source>
</reference>
<evidence type="ECO:0000313" key="2">
    <source>
        <dbReference type="Proteomes" id="UP001230317"/>
    </source>
</evidence>
<protein>
    <submittedName>
        <fullName evidence="1">Uncharacterized protein</fullName>
    </submittedName>
</protein>
<organism evidence="1 2">
    <name type="scientific">Corynebacterium accolens</name>
    <dbReference type="NCBI Taxonomy" id="38284"/>
    <lineage>
        <taxon>Bacteria</taxon>
        <taxon>Bacillati</taxon>
        <taxon>Actinomycetota</taxon>
        <taxon>Actinomycetes</taxon>
        <taxon>Mycobacteriales</taxon>
        <taxon>Corynebacteriaceae</taxon>
        <taxon>Corynebacterium</taxon>
    </lineage>
</organism>
<dbReference type="Proteomes" id="UP001230317">
    <property type="component" value="Unassembled WGS sequence"/>
</dbReference>
<comment type="caution">
    <text evidence="1">The sequence shown here is derived from an EMBL/GenBank/DDBJ whole genome shotgun (WGS) entry which is preliminary data.</text>
</comment>
<gene>
    <name evidence="1" type="ORF">QPX58_00470</name>
</gene>
<sequence>MVDRATLLEEDALDELDDELEEVLVDSSSTGEGAASGDEHALMKMVRRVPSRSRGDLVGMVGCLSGSGEKYTLEERTVLA</sequence>
<name>A0AAP4BWW8_9CORY</name>
<proteinExistence type="predicted"/>
<dbReference type="RefSeq" id="WP_284641441.1">
    <property type="nucleotide sequence ID" value="NZ_JASNVU010000001.1"/>
</dbReference>